<sequence>MSRSVRMVGAVLIPAFTLPLAGTATARSVDIPPPPTNKNLPKELDVASPYLPQSVCDPTPKPGVTAFARLMANNYDEYDYGISRACNYGLTEHSEGRAGLDARRLRPA</sequence>
<reference evidence="1" key="1">
    <citation type="submission" date="2021-11" db="EMBL/GenBank/DDBJ databases">
        <title>Study of the species diversity of bacterial strains isolated from a unique natural object - Shulgan-Tash cave (Bashkiria).</title>
        <authorList>
            <person name="Sazanova A.L."/>
            <person name="Chirak E.R."/>
            <person name="Safronova V.I."/>
        </authorList>
    </citation>
    <scope>NUCLEOTIDE SEQUENCE</scope>
    <source>
        <strain evidence="1">P1</strain>
    </source>
</reference>
<gene>
    <name evidence="1" type="ORF">LP422_15160</name>
</gene>
<name>A0AC61U1W1_9MICO</name>
<evidence type="ECO:0000313" key="1">
    <source>
        <dbReference type="EMBL" id="UUZ43999.1"/>
    </source>
</evidence>
<dbReference type="EMBL" id="CP087977">
    <property type="protein sequence ID" value="UUZ43999.1"/>
    <property type="molecule type" value="Genomic_DNA"/>
</dbReference>
<proteinExistence type="predicted"/>
<protein>
    <submittedName>
        <fullName evidence="1">Uncharacterized protein</fullName>
    </submittedName>
</protein>
<dbReference type="Proteomes" id="UP001059663">
    <property type="component" value="Chromosome"/>
</dbReference>
<organism evidence="1 2">
    <name type="scientific">Janibacter limosus</name>
    <dbReference type="NCBI Taxonomy" id="53458"/>
    <lineage>
        <taxon>Bacteria</taxon>
        <taxon>Bacillati</taxon>
        <taxon>Actinomycetota</taxon>
        <taxon>Actinomycetes</taxon>
        <taxon>Micrococcales</taxon>
        <taxon>Intrasporangiaceae</taxon>
        <taxon>Janibacter</taxon>
    </lineage>
</organism>
<evidence type="ECO:0000313" key="2">
    <source>
        <dbReference type="Proteomes" id="UP001059663"/>
    </source>
</evidence>
<accession>A0AC61U1W1</accession>